<protein>
    <submittedName>
        <fullName evidence="7">Synaptic vesicular amine transporter</fullName>
    </submittedName>
</protein>
<organism evidence="7 8">
    <name type="scientific">Fasciolopsis buskii</name>
    <dbReference type="NCBI Taxonomy" id="27845"/>
    <lineage>
        <taxon>Eukaryota</taxon>
        <taxon>Metazoa</taxon>
        <taxon>Spiralia</taxon>
        <taxon>Lophotrochozoa</taxon>
        <taxon>Platyhelminthes</taxon>
        <taxon>Trematoda</taxon>
        <taxon>Digenea</taxon>
        <taxon>Plagiorchiida</taxon>
        <taxon>Echinostomata</taxon>
        <taxon>Echinostomatoidea</taxon>
        <taxon>Fasciolidae</taxon>
        <taxon>Fasciolopsis</taxon>
    </lineage>
</organism>
<sequence length="626" mass="68231">MRFRMGYADVDQAATDTKNKNAGMEKLTGSGSALRGCFGDRRMILFIVFVALFLDNMLLTTVVPIIPRFLMEQRTKNKSKILQSITSSLDESCLEFLHLPDASNILRNDQRIWASRGHSPHQHLLLMIRNAFEDQTYSNTGQDDAVENFSKYLLSSGTKNASLQSADYLNRLRMCRENASQHMRDLRQATIGDEHVQIGLMFASKSVVQLMINPLIGPLTNKIGYSIPMFTGFMIMFISTVVFAFGQNFGVLFFARALQGTGSACSSVSGMGMLATVYTDDRERSRAFSWALSGLAMGVLVGPPFGGICYQFINKQAPFLILASLALLDGSKYMACFIVSYTFDFIFTVLQLIALKPAVRPEDEKGSSLSKLLRDPYILIAAGSITFGNMGIAMLEPSMPLWMWSKMHAEGWQQGIAFLPCSISYLIGTNIFGPLAHRIGFGVSAGLGMIICGVCLVAIPFSTILEHLIAPMFGLGFAIGMVDSSMMPFMGHLVDLRHVAVYGSVYAIADVAFCLGFAADASNGDSHWPSGPIISGSMVQTVGFNWMLWTIAIVCLAYSPLTLLLRNPPGREEAKALVSKDQTDNKTANAVIGTPTGGDFPMDQTMGLGSAIDFDPTGGGQQSYGY</sequence>
<name>A0A8E0RIS7_9TREM</name>
<dbReference type="InterPro" id="IPR036259">
    <property type="entry name" value="MFS_trans_sf"/>
</dbReference>
<dbReference type="Proteomes" id="UP000728185">
    <property type="component" value="Unassembled WGS sequence"/>
</dbReference>
<feature type="transmembrane region" description="Helical" evidence="6">
    <location>
        <begin position="44"/>
        <end position="70"/>
    </location>
</feature>
<comment type="caution">
    <text evidence="7">The sequence shown here is derived from an EMBL/GenBank/DDBJ whole genome shotgun (WGS) entry which is preliminary data.</text>
</comment>
<feature type="transmembrane region" description="Helical" evidence="6">
    <location>
        <begin position="333"/>
        <end position="355"/>
    </location>
</feature>
<dbReference type="SUPFAM" id="SSF103473">
    <property type="entry name" value="MFS general substrate transporter"/>
    <property type="match status" value="1"/>
</dbReference>
<reference evidence="7" key="1">
    <citation type="submission" date="2019-05" db="EMBL/GenBank/DDBJ databases">
        <title>Annotation for the trematode Fasciolopsis buski.</title>
        <authorList>
            <person name="Choi Y.-J."/>
        </authorList>
    </citation>
    <scope>NUCLEOTIDE SEQUENCE</scope>
    <source>
        <strain evidence="7">HT</strain>
        <tissue evidence="7">Whole worm</tissue>
    </source>
</reference>
<dbReference type="EMBL" id="LUCM01011631">
    <property type="protein sequence ID" value="KAA0183666.1"/>
    <property type="molecule type" value="Genomic_DNA"/>
</dbReference>
<feature type="transmembrane region" description="Helical" evidence="6">
    <location>
        <begin position="439"/>
        <end position="462"/>
    </location>
</feature>
<dbReference type="PANTHER" id="PTHR23506">
    <property type="entry name" value="GH10249P"/>
    <property type="match status" value="1"/>
</dbReference>
<evidence type="ECO:0000256" key="2">
    <source>
        <dbReference type="ARBA" id="ARBA00022448"/>
    </source>
</evidence>
<feature type="transmembrane region" description="Helical" evidence="6">
    <location>
        <begin position="376"/>
        <end position="395"/>
    </location>
</feature>
<feature type="transmembrane region" description="Helical" evidence="6">
    <location>
        <begin position="546"/>
        <end position="565"/>
    </location>
</feature>
<comment type="subcellular location">
    <subcellularLocation>
        <location evidence="1">Membrane</location>
        <topology evidence="1">Multi-pass membrane protein</topology>
    </subcellularLocation>
</comment>
<feature type="transmembrane region" description="Helical" evidence="6">
    <location>
        <begin position="499"/>
        <end position="519"/>
    </location>
</feature>
<evidence type="ECO:0000256" key="1">
    <source>
        <dbReference type="ARBA" id="ARBA00004141"/>
    </source>
</evidence>
<evidence type="ECO:0000256" key="5">
    <source>
        <dbReference type="ARBA" id="ARBA00023136"/>
    </source>
</evidence>
<keyword evidence="2" id="KW-0813">Transport</keyword>
<evidence type="ECO:0000313" key="7">
    <source>
        <dbReference type="EMBL" id="KAA0183666.1"/>
    </source>
</evidence>
<dbReference type="Gene3D" id="1.20.1250.20">
    <property type="entry name" value="MFS general substrate transporter like domains"/>
    <property type="match status" value="2"/>
</dbReference>
<proteinExistence type="predicted"/>
<keyword evidence="8" id="KW-1185">Reference proteome</keyword>
<dbReference type="FunFam" id="1.20.1250.20:FF:000401">
    <property type="entry name" value="Vesicular amine transporter"/>
    <property type="match status" value="1"/>
</dbReference>
<dbReference type="InterPro" id="IPR050930">
    <property type="entry name" value="MFS_Vesicular_Transporter"/>
</dbReference>
<accession>A0A8E0RIS7</accession>
<feature type="transmembrane region" description="Helical" evidence="6">
    <location>
        <begin position="223"/>
        <end position="245"/>
    </location>
</feature>
<keyword evidence="5 6" id="KW-0472">Membrane</keyword>
<evidence type="ECO:0000256" key="4">
    <source>
        <dbReference type="ARBA" id="ARBA00022989"/>
    </source>
</evidence>
<keyword evidence="4 6" id="KW-1133">Transmembrane helix</keyword>
<dbReference type="AlphaFoldDB" id="A0A8E0RIS7"/>
<evidence type="ECO:0000256" key="6">
    <source>
        <dbReference type="SAM" id="Phobius"/>
    </source>
</evidence>
<evidence type="ECO:0000256" key="3">
    <source>
        <dbReference type="ARBA" id="ARBA00022692"/>
    </source>
</evidence>
<dbReference type="GO" id="GO:0043195">
    <property type="term" value="C:terminal bouton"/>
    <property type="evidence" value="ECO:0007669"/>
    <property type="project" value="TreeGrafter"/>
</dbReference>
<feature type="transmembrane region" description="Helical" evidence="6">
    <location>
        <begin position="415"/>
        <end position="432"/>
    </location>
</feature>
<dbReference type="GO" id="GO:0005335">
    <property type="term" value="F:serotonin:sodium:chloride symporter activity"/>
    <property type="evidence" value="ECO:0007669"/>
    <property type="project" value="TreeGrafter"/>
</dbReference>
<feature type="transmembrane region" description="Helical" evidence="6">
    <location>
        <begin position="290"/>
        <end position="313"/>
    </location>
</feature>
<dbReference type="PANTHER" id="PTHR23506:SF23">
    <property type="entry name" value="GH10249P"/>
    <property type="match status" value="1"/>
</dbReference>
<gene>
    <name evidence="7" type="ORF">FBUS_06040</name>
</gene>
<dbReference type="GO" id="GO:0015842">
    <property type="term" value="P:aminergic neurotransmitter loading into synaptic vesicle"/>
    <property type="evidence" value="ECO:0007669"/>
    <property type="project" value="TreeGrafter"/>
</dbReference>
<dbReference type="OrthoDB" id="5086884at2759"/>
<evidence type="ECO:0000313" key="8">
    <source>
        <dbReference type="Proteomes" id="UP000728185"/>
    </source>
</evidence>
<dbReference type="GO" id="GO:0030672">
    <property type="term" value="C:synaptic vesicle membrane"/>
    <property type="evidence" value="ECO:0007669"/>
    <property type="project" value="TreeGrafter"/>
</dbReference>
<dbReference type="InterPro" id="IPR011701">
    <property type="entry name" value="MFS"/>
</dbReference>
<dbReference type="CDD" id="cd17384">
    <property type="entry name" value="MFS_SLC18A1_2_VAT1_2"/>
    <property type="match status" value="1"/>
</dbReference>
<keyword evidence="3 6" id="KW-0812">Transmembrane</keyword>
<dbReference type="Pfam" id="PF07690">
    <property type="entry name" value="MFS_1"/>
    <property type="match status" value="1"/>
</dbReference>
<feature type="transmembrane region" description="Helical" evidence="6">
    <location>
        <begin position="468"/>
        <end position="487"/>
    </location>
</feature>